<dbReference type="Proteomes" id="UP000543554">
    <property type="component" value="Unassembled WGS sequence"/>
</dbReference>
<dbReference type="RefSeq" id="WP_239681654.1">
    <property type="nucleotide sequence ID" value="NZ_BPRF01000035.1"/>
</dbReference>
<protein>
    <submittedName>
        <fullName evidence="1">Uncharacterized protein</fullName>
    </submittedName>
</protein>
<reference evidence="1 2" key="1">
    <citation type="submission" date="2020-08" db="EMBL/GenBank/DDBJ databases">
        <title>Genomic Encyclopedia of Type Strains, Phase IV (KMG-IV): sequencing the most valuable type-strain genomes for metagenomic binning, comparative biology and taxonomic classification.</title>
        <authorList>
            <person name="Goeker M."/>
        </authorList>
    </citation>
    <scope>NUCLEOTIDE SEQUENCE [LARGE SCALE GENOMIC DNA]</scope>
    <source>
        <strain evidence="1 2">DSM 11490</strain>
    </source>
</reference>
<organism evidence="1 2">
    <name type="scientific">Methylorubrum thiocyanatum</name>
    <dbReference type="NCBI Taxonomy" id="47958"/>
    <lineage>
        <taxon>Bacteria</taxon>
        <taxon>Pseudomonadati</taxon>
        <taxon>Pseudomonadota</taxon>
        <taxon>Alphaproteobacteria</taxon>
        <taxon>Hyphomicrobiales</taxon>
        <taxon>Methylobacteriaceae</taxon>
        <taxon>Methylorubrum</taxon>
    </lineage>
</organism>
<keyword evidence="2" id="KW-1185">Reference proteome</keyword>
<accession>A0AA40RXQ0</accession>
<dbReference type="AlphaFoldDB" id="A0AA40RXQ0"/>
<dbReference type="EMBL" id="JACJIB010000001">
    <property type="protein sequence ID" value="MBA8910976.1"/>
    <property type="molecule type" value="Genomic_DNA"/>
</dbReference>
<evidence type="ECO:0000313" key="1">
    <source>
        <dbReference type="EMBL" id="MBA8910976.1"/>
    </source>
</evidence>
<sequence>MKKAHPIRCRALAARRARQARTLAARRQVEAIADRVAVDLDALARFGIVRIPTSARTRPYDPFIDSDIRPRIPRLPSFEPLELIALPAWEAATPPASGMQFDAEGNPTAYVIPLDPPARTRDADLPAVGSFHG</sequence>
<comment type="caution">
    <text evidence="1">The sequence shown here is derived from an EMBL/GenBank/DDBJ whole genome shotgun (WGS) entry which is preliminary data.</text>
</comment>
<gene>
    <name evidence="1" type="ORF">HNR51_000038</name>
</gene>
<name>A0AA40RXQ0_9HYPH</name>
<proteinExistence type="predicted"/>
<evidence type="ECO:0000313" key="2">
    <source>
        <dbReference type="Proteomes" id="UP000543554"/>
    </source>
</evidence>